<evidence type="ECO:0000313" key="10">
    <source>
        <dbReference type="EMBL" id="CAB4734779.1"/>
    </source>
</evidence>
<gene>
    <name evidence="10" type="ORF">UFOPK2766_00583</name>
</gene>
<dbReference type="FunFam" id="3.40.50.620:FF:000106">
    <property type="entry name" value="Glutamine-dependent NAD(+) synthetase"/>
    <property type="match status" value="1"/>
</dbReference>
<dbReference type="EC" id="6.3.5.1" evidence="3"/>
<evidence type="ECO:0000256" key="1">
    <source>
        <dbReference type="ARBA" id="ARBA00005188"/>
    </source>
</evidence>
<keyword evidence="4" id="KW-0436">Ligase</keyword>
<dbReference type="PROSITE" id="PS50263">
    <property type="entry name" value="CN_HYDROLASE"/>
    <property type="match status" value="1"/>
</dbReference>
<dbReference type="InterPro" id="IPR003010">
    <property type="entry name" value="C-N_Hydrolase"/>
</dbReference>
<evidence type="ECO:0000256" key="2">
    <source>
        <dbReference type="ARBA" id="ARBA00007145"/>
    </source>
</evidence>
<name>A0A6J6SKP0_9ZZZZ</name>
<dbReference type="HAMAP" id="MF_02090">
    <property type="entry name" value="NadE_glutamine_dep"/>
    <property type="match status" value="1"/>
</dbReference>
<dbReference type="CDD" id="cd00553">
    <property type="entry name" value="NAD_synthase"/>
    <property type="match status" value="1"/>
</dbReference>
<dbReference type="PANTHER" id="PTHR23090">
    <property type="entry name" value="NH 3 /GLUTAMINE-DEPENDENT NAD + SYNTHETASE"/>
    <property type="match status" value="1"/>
</dbReference>
<accession>A0A6J6SKP0</accession>
<dbReference type="GO" id="GO:0005737">
    <property type="term" value="C:cytoplasm"/>
    <property type="evidence" value="ECO:0007669"/>
    <property type="project" value="InterPro"/>
</dbReference>
<dbReference type="InterPro" id="IPR022310">
    <property type="entry name" value="NAD/GMP_synthase"/>
</dbReference>
<protein>
    <recommendedName>
        <fullName evidence="3">NAD(+) synthase (glutamine-hydrolyzing)</fullName>
        <ecNumber evidence="3">6.3.5.1</ecNumber>
    </recommendedName>
</protein>
<feature type="domain" description="CN hydrolase" evidence="9">
    <location>
        <begin position="7"/>
        <end position="249"/>
    </location>
</feature>
<evidence type="ECO:0000256" key="8">
    <source>
        <dbReference type="SAM" id="MobiDB-lite"/>
    </source>
</evidence>
<dbReference type="GO" id="GO:0005524">
    <property type="term" value="F:ATP binding"/>
    <property type="evidence" value="ECO:0007669"/>
    <property type="project" value="UniProtKB-KW"/>
</dbReference>
<evidence type="ECO:0000256" key="6">
    <source>
        <dbReference type="ARBA" id="ARBA00022840"/>
    </source>
</evidence>
<dbReference type="NCBIfam" id="TIGR00552">
    <property type="entry name" value="nadE"/>
    <property type="match status" value="1"/>
</dbReference>
<dbReference type="AlphaFoldDB" id="A0A6J6SKP0"/>
<keyword evidence="7" id="KW-0520">NAD</keyword>
<reference evidence="10" key="1">
    <citation type="submission" date="2020-05" db="EMBL/GenBank/DDBJ databases">
        <authorList>
            <person name="Chiriac C."/>
            <person name="Salcher M."/>
            <person name="Ghai R."/>
            <person name="Kavagutti S V."/>
        </authorList>
    </citation>
    <scope>NUCLEOTIDE SEQUENCE</scope>
</reference>
<evidence type="ECO:0000256" key="3">
    <source>
        <dbReference type="ARBA" id="ARBA00012743"/>
    </source>
</evidence>
<evidence type="ECO:0000256" key="4">
    <source>
        <dbReference type="ARBA" id="ARBA00022598"/>
    </source>
</evidence>
<dbReference type="EMBL" id="CAEZYU010000018">
    <property type="protein sequence ID" value="CAB4734779.1"/>
    <property type="molecule type" value="Genomic_DNA"/>
</dbReference>
<dbReference type="InterPro" id="IPR003694">
    <property type="entry name" value="NAD_synthase"/>
</dbReference>
<dbReference type="Pfam" id="PF00795">
    <property type="entry name" value="CN_hydrolase"/>
    <property type="match status" value="1"/>
</dbReference>
<keyword evidence="6" id="KW-0067">ATP-binding</keyword>
<dbReference type="InterPro" id="IPR014445">
    <property type="entry name" value="Gln-dep_NAD_synthase"/>
</dbReference>
<dbReference type="UniPathway" id="UPA00253">
    <property type="reaction ID" value="UER00334"/>
</dbReference>
<feature type="region of interest" description="Disordered" evidence="8">
    <location>
        <begin position="268"/>
        <end position="287"/>
    </location>
</feature>
<dbReference type="PANTHER" id="PTHR23090:SF9">
    <property type="entry name" value="GLUTAMINE-DEPENDENT NAD(+) SYNTHETASE"/>
    <property type="match status" value="1"/>
</dbReference>
<proteinExistence type="inferred from homology"/>
<comment type="similarity">
    <text evidence="2">In the C-terminal section; belongs to the NAD synthetase family.</text>
</comment>
<evidence type="ECO:0000259" key="9">
    <source>
        <dbReference type="PROSITE" id="PS50263"/>
    </source>
</evidence>
<dbReference type="NCBIfam" id="NF010588">
    <property type="entry name" value="PRK13981.1"/>
    <property type="match status" value="1"/>
</dbReference>
<dbReference type="PIRSF" id="PIRSF006630">
    <property type="entry name" value="NADS_GAT"/>
    <property type="match status" value="1"/>
</dbReference>
<organism evidence="10">
    <name type="scientific">freshwater metagenome</name>
    <dbReference type="NCBI Taxonomy" id="449393"/>
    <lineage>
        <taxon>unclassified sequences</taxon>
        <taxon>metagenomes</taxon>
        <taxon>ecological metagenomes</taxon>
    </lineage>
</organism>
<sequence>MTGPSTLRVAMCQLNLRVGDLAGNMAALSQAYDCAETAGADIALFPELAICGYPPEDLLLKPGFVEDLQEAVEQFALGVTGHCTAVLGWVERHGSELFNAAAVVHDCKILSSYRKQALPNYGVFDEKRYFSAGNADQCLYEIGGVIVSVTVCEDVWVDAGPVLAAARGGAAIAVNINASPFHIGKQQVRQEMLSRRAVEAGIPVVYLNLVGGQDELVFDGGSVVVGADGEIEARLPRFETACSVVDVPVVDLPVVDEPGASLAVLHVSSAQEKSNSPEKENHSQPLAEVGSPMEEVWKALVLGLHDYVTKNGFAQVVIGLSGGVDSSIVAALAMDALGPESVHGVLMPSRFSSDHSLSDAEELARNLGIDYRTVPIEAAHLALLDLLAPSFEGHTADLTEENLQSRIRGVLLMALSNKFGWMVLTTGNKSETAVGYSTLYGDTAGGLAVIKDVPKLLVYELCAWRNAQQSLDVIPSSVLTKAPSAELRPDQRDDQSLPAYEVLDPIIEGYVDQDLTTEELVAIGHDAELVSKIVGLIDTAEYKRRQSPPGIRISQKAFGRDRRIPITNLYAPGQLPE</sequence>
<dbReference type="SUPFAM" id="SSF56317">
    <property type="entry name" value="Carbon-nitrogen hydrolase"/>
    <property type="match status" value="1"/>
</dbReference>
<evidence type="ECO:0000256" key="5">
    <source>
        <dbReference type="ARBA" id="ARBA00022741"/>
    </source>
</evidence>
<dbReference type="GO" id="GO:0009435">
    <property type="term" value="P:NAD+ biosynthetic process"/>
    <property type="evidence" value="ECO:0007669"/>
    <property type="project" value="UniProtKB-UniPathway"/>
</dbReference>
<dbReference type="GO" id="GO:0004359">
    <property type="term" value="F:glutaminase activity"/>
    <property type="evidence" value="ECO:0007669"/>
    <property type="project" value="InterPro"/>
</dbReference>
<dbReference type="Gene3D" id="3.40.50.620">
    <property type="entry name" value="HUPs"/>
    <property type="match status" value="1"/>
</dbReference>
<evidence type="ECO:0000256" key="7">
    <source>
        <dbReference type="ARBA" id="ARBA00023027"/>
    </source>
</evidence>
<dbReference type="InterPro" id="IPR036526">
    <property type="entry name" value="C-N_Hydrolase_sf"/>
</dbReference>
<dbReference type="GO" id="GO:0003952">
    <property type="term" value="F:NAD+ synthase (glutamine-hydrolyzing) activity"/>
    <property type="evidence" value="ECO:0007669"/>
    <property type="project" value="UniProtKB-EC"/>
</dbReference>
<keyword evidence="5" id="KW-0547">Nucleotide-binding</keyword>
<dbReference type="Gene3D" id="3.60.110.10">
    <property type="entry name" value="Carbon-nitrogen hydrolase"/>
    <property type="match status" value="1"/>
</dbReference>
<comment type="pathway">
    <text evidence="1">Cofactor biosynthesis; NAD(+) biosynthesis; NAD(+) from deamido-NAD(+) (L-Gln route): step 1/1.</text>
</comment>
<dbReference type="SUPFAM" id="SSF52402">
    <property type="entry name" value="Adenine nucleotide alpha hydrolases-like"/>
    <property type="match status" value="1"/>
</dbReference>
<dbReference type="CDD" id="cd07570">
    <property type="entry name" value="GAT_Gln-NAD-synth"/>
    <property type="match status" value="1"/>
</dbReference>
<dbReference type="Pfam" id="PF02540">
    <property type="entry name" value="NAD_synthase"/>
    <property type="match status" value="1"/>
</dbReference>
<dbReference type="InterPro" id="IPR014729">
    <property type="entry name" value="Rossmann-like_a/b/a_fold"/>
</dbReference>